<dbReference type="Pfam" id="PF06537">
    <property type="entry name" value="DHOR"/>
    <property type="match status" value="2"/>
</dbReference>
<dbReference type="PANTHER" id="PTHR30600">
    <property type="entry name" value="CYTOCHROME C PEROXIDASE-RELATED"/>
    <property type="match status" value="1"/>
</dbReference>
<keyword evidence="5" id="KW-0732">Signal</keyword>
<keyword evidence="3 4" id="KW-0408">Iron</keyword>
<dbReference type="GO" id="GO:0020037">
    <property type="term" value="F:heme binding"/>
    <property type="evidence" value="ECO:0007669"/>
    <property type="project" value="InterPro"/>
</dbReference>
<proteinExistence type="predicted"/>
<evidence type="ECO:0000313" key="7">
    <source>
        <dbReference type="EMBL" id="RLL63707.1"/>
    </source>
</evidence>
<evidence type="ECO:0000256" key="5">
    <source>
        <dbReference type="SAM" id="SignalP"/>
    </source>
</evidence>
<evidence type="ECO:0000256" key="1">
    <source>
        <dbReference type="ARBA" id="ARBA00022617"/>
    </source>
</evidence>
<accession>A0A421BLA0</accession>
<keyword evidence="8" id="KW-1185">Reference proteome</keyword>
<dbReference type="EMBL" id="RCHI01000015">
    <property type="protein sequence ID" value="RLL63707.1"/>
    <property type="molecule type" value="Genomic_DNA"/>
</dbReference>
<keyword evidence="1 4" id="KW-0349">Heme</keyword>
<dbReference type="SUPFAM" id="SSF46626">
    <property type="entry name" value="Cytochrome c"/>
    <property type="match status" value="1"/>
</dbReference>
<dbReference type="AlphaFoldDB" id="A0A421BLA0"/>
<dbReference type="Proteomes" id="UP000279673">
    <property type="component" value="Unassembled WGS sequence"/>
</dbReference>
<feature type="signal peptide" evidence="5">
    <location>
        <begin position="1"/>
        <end position="19"/>
    </location>
</feature>
<name>A0A421BLA0_9RHOB</name>
<evidence type="ECO:0000256" key="4">
    <source>
        <dbReference type="PROSITE-ProRule" id="PRU00433"/>
    </source>
</evidence>
<keyword evidence="2 4" id="KW-0479">Metal-binding</keyword>
<reference evidence="7 8" key="1">
    <citation type="submission" date="2018-10" db="EMBL/GenBank/DDBJ databases">
        <title>Rhodobacter sp . BO-81.</title>
        <authorList>
            <person name="Im W.T."/>
        </authorList>
    </citation>
    <scope>NUCLEOTIDE SEQUENCE [LARGE SCALE GENOMIC DNA]</scope>
    <source>
        <strain evidence="7 8">BO-81</strain>
    </source>
</reference>
<evidence type="ECO:0000313" key="8">
    <source>
        <dbReference type="Proteomes" id="UP000279673"/>
    </source>
</evidence>
<dbReference type="PANTHER" id="PTHR30600:SF4">
    <property type="entry name" value="CYTOCHROME C DOMAIN-CONTAINING PROTEIN"/>
    <property type="match status" value="1"/>
</dbReference>
<dbReference type="GO" id="GO:0046872">
    <property type="term" value="F:metal ion binding"/>
    <property type="evidence" value="ECO:0007669"/>
    <property type="project" value="UniProtKB-KW"/>
</dbReference>
<evidence type="ECO:0000256" key="3">
    <source>
        <dbReference type="ARBA" id="ARBA00023004"/>
    </source>
</evidence>
<evidence type="ECO:0000256" key="2">
    <source>
        <dbReference type="ARBA" id="ARBA00022723"/>
    </source>
</evidence>
<dbReference type="GO" id="GO:0009055">
    <property type="term" value="F:electron transfer activity"/>
    <property type="evidence" value="ECO:0007669"/>
    <property type="project" value="InterPro"/>
</dbReference>
<feature type="domain" description="Cytochrome c" evidence="6">
    <location>
        <begin position="77"/>
        <end position="253"/>
    </location>
</feature>
<feature type="chain" id="PRO_5019072738" evidence="5">
    <location>
        <begin position="20"/>
        <end position="478"/>
    </location>
</feature>
<dbReference type="InterPro" id="IPR036909">
    <property type="entry name" value="Cyt_c-like_dom_sf"/>
</dbReference>
<organism evidence="7 8">
    <name type="scientific">Paenirhodobacter hankyongi</name>
    <dbReference type="NCBI Taxonomy" id="2294033"/>
    <lineage>
        <taxon>Bacteria</taxon>
        <taxon>Pseudomonadati</taxon>
        <taxon>Pseudomonadota</taxon>
        <taxon>Alphaproteobacteria</taxon>
        <taxon>Rhodobacterales</taxon>
        <taxon>Rhodobacter group</taxon>
        <taxon>Paenirhodobacter</taxon>
    </lineage>
</organism>
<dbReference type="PROSITE" id="PS51007">
    <property type="entry name" value="CYTC"/>
    <property type="match status" value="2"/>
</dbReference>
<gene>
    <name evidence="7" type="ORF">DYS74_14475</name>
</gene>
<sequence length="478" mass="48487">MIRLPVLLTSLALAAPAVAGDLASAYGPDAARVAAVVAPAADFAAPEPFEARPLGAATAIGRAPGALLPNLSPEARMQATLGEAVFEKLWVPAPTATRASDGLGPLYNARACAGCHETGGRGRAPVLKLGRPGAEGGGVAPGIAGWHPVAPDPGLGRQLQDFAVTGLAAEGQLAIDWHAVELPLSGGEVAHLRRPVPRVTPALAPATRTSLRMPPALYGLGLIEAIPEAAIRAGADPDDADGDGISGRVAEVPSASAGGVRLGRYGHKAGAATLADMVAGAFSTDMGLSTTLVPDPWGDCTAAQTACRALPSGEDAGLRDGREVGGEALTAVADYVAALALPGRRDVAAPEVLAGKAVFAAAGCPACHRPKFVTVRTAADPARSFQLIWPFSDFLLHDMGPDLAATLPEGVATGAEWRTAPLWGIGTTGRTSFLHDGRARSPLEAVLWHGGEAAAAQARVVAMPPADRAALILYLESL</sequence>
<dbReference type="InterPro" id="IPR009056">
    <property type="entry name" value="Cyt_c-like_dom"/>
</dbReference>
<dbReference type="InterPro" id="IPR010538">
    <property type="entry name" value="DHOR"/>
</dbReference>
<dbReference type="Gene3D" id="1.10.760.10">
    <property type="entry name" value="Cytochrome c-like domain"/>
    <property type="match status" value="1"/>
</dbReference>
<feature type="domain" description="Cytochrome c" evidence="6">
    <location>
        <begin position="350"/>
        <end position="478"/>
    </location>
</feature>
<dbReference type="PIRSF" id="PIRSF028099">
    <property type="entry name" value="DUF1111"/>
    <property type="match status" value="1"/>
</dbReference>
<dbReference type="GO" id="GO:0004130">
    <property type="term" value="F:cytochrome-c peroxidase activity"/>
    <property type="evidence" value="ECO:0007669"/>
    <property type="project" value="TreeGrafter"/>
</dbReference>
<dbReference type="InterPro" id="IPR051395">
    <property type="entry name" value="Cytochrome_c_Peroxidase/MauG"/>
</dbReference>
<dbReference type="RefSeq" id="WP_121534399.1">
    <property type="nucleotide sequence ID" value="NZ_RCHI01000015.1"/>
</dbReference>
<evidence type="ECO:0000259" key="6">
    <source>
        <dbReference type="PROSITE" id="PS51007"/>
    </source>
</evidence>
<comment type="caution">
    <text evidence="7">The sequence shown here is derived from an EMBL/GenBank/DDBJ whole genome shotgun (WGS) entry which is preliminary data.</text>
</comment>
<protein>
    <submittedName>
        <fullName evidence="7">Thiol oxidoreductase</fullName>
    </submittedName>
</protein>